<name>A0A0G4FF52_VITBC</name>
<dbReference type="PROSITE" id="PS50011">
    <property type="entry name" value="PROTEIN_KINASE_DOM"/>
    <property type="match status" value="1"/>
</dbReference>
<dbReference type="PROSITE" id="PS00108">
    <property type="entry name" value="PROTEIN_KINASE_ST"/>
    <property type="match status" value="1"/>
</dbReference>
<accession>A0A0G4FF52</accession>
<dbReference type="InParanoid" id="A0A0G4FF52"/>
<evidence type="ECO:0000313" key="3">
    <source>
        <dbReference type="EMBL" id="CEM11698.1"/>
    </source>
</evidence>
<dbReference type="Proteomes" id="UP000041254">
    <property type="component" value="Unassembled WGS sequence"/>
</dbReference>
<organism evidence="3 4">
    <name type="scientific">Vitrella brassicaformis (strain CCMP3155)</name>
    <dbReference type="NCBI Taxonomy" id="1169540"/>
    <lineage>
        <taxon>Eukaryota</taxon>
        <taxon>Sar</taxon>
        <taxon>Alveolata</taxon>
        <taxon>Colpodellida</taxon>
        <taxon>Vitrellaceae</taxon>
        <taxon>Vitrella</taxon>
    </lineage>
</organism>
<evidence type="ECO:0000259" key="2">
    <source>
        <dbReference type="PROSITE" id="PS50011"/>
    </source>
</evidence>
<dbReference type="GO" id="GO:0005524">
    <property type="term" value="F:ATP binding"/>
    <property type="evidence" value="ECO:0007669"/>
    <property type="project" value="InterPro"/>
</dbReference>
<dbReference type="GO" id="GO:0044773">
    <property type="term" value="P:mitotic DNA damage checkpoint signaling"/>
    <property type="evidence" value="ECO:0007669"/>
    <property type="project" value="TreeGrafter"/>
</dbReference>
<dbReference type="STRING" id="1169540.A0A0G4FF52"/>
<proteinExistence type="predicted"/>
<dbReference type="InterPro" id="IPR011009">
    <property type="entry name" value="Kinase-like_dom_sf"/>
</dbReference>
<reference evidence="3 4" key="1">
    <citation type="submission" date="2014-11" db="EMBL/GenBank/DDBJ databases">
        <authorList>
            <person name="Zhu J."/>
            <person name="Qi W."/>
            <person name="Song R."/>
        </authorList>
    </citation>
    <scope>NUCLEOTIDE SEQUENCE [LARGE SCALE GENOMIC DNA]</scope>
</reference>
<feature type="compositionally biased region" description="Basic and acidic residues" evidence="1">
    <location>
        <begin position="674"/>
        <end position="684"/>
    </location>
</feature>
<keyword evidence="4" id="KW-1185">Reference proteome</keyword>
<dbReference type="OrthoDB" id="10020333at2759"/>
<dbReference type="Pfam" id="PF00069">
    <property type="entry name" value="Pkinase"/>
    <property type="match status" value="1"/>
</dbReference>
<protein>
    <recommendedName>
        <fullName evidence="2">Protein kinase domain-containing protein</fullName>
    </recommendedName>
</protein>
<dbReference type="Gene3D" id="1.10.510.10">
    <property type="entry name" value="Transferase(Phosphotransferase) domain 1"/>
    <property type="match status" value="1"/>
</dbReference>
<dbReference type="SUPFAM" id="SSF56112">
    <property type="entry name" value="Protein kinase-like (PK-like)"/>
    <property type="match status" value="1"/>
</dbReference>
<sequence length="786" mass="86079">MVAVRWEDKVARGGQKVSCPVVAEVKILDFGGVKCDRLGMSPLAYGTFTLFPPEVRESRDRRGQWPQVDSHGIGTVLFDCLRLASLPPSPTCSASQYIAQTRYDLPRILGLPFGEDVDDYPHMVTSAIQRRIDEEIAKVLRELFTASVREPPCDRDFAAVAVRARTYERTAGCREAQQADNWDPSPFPIDLPPRLTAIYRLLHSAADELQTISGGVGGLDEFIEDHWLAALARAAWQASPRRDGQKFLRGLLCRLSHLISVQARPSLPSFYIPVSVSPQRMRRGAGVHRFAADQCRQLGVPVVTQGKGIGRRFLWRRPYVKYGGPLQEELMKGMRDMGGRAPIVSNVHETIDLYGPGRDVQDALRGVHGQPQAAIAVRGRRVGRGQVLFAEDGGVPSRVGRRQRLGIIRQLLEAVAFLHQNGVIYRDMKRHNIMYDAKTDAAVLIDLGSAAVLGEGKSLIDTSGGSAVTPQYQPPELPHSSWRHLQPDVPPDGLMNMASDIWMVAKTAVEIVTGHFVKGGDTDGRGEAIDALPTIPATSSPLPSPGRRSHRCLHFIFRCLIAYNPCTVEQQRIRTTCNVMPPLDTSAGGGLVAKTPTTGCLGRLPTVISPIHFELFAVQFHHPDRDQDGHRGGILLFFCELQLSYKRTAAAEAAMSSRNPMILPSSLHPAQGRRAADNAEDRDGEPFWHPSHGTAAELAGTVPADPRGGPAVLQGLYPGPLAGLVRAAWQAPDHWGGRRYIWGLLEHLSRLISLQRAAADVCRGLGVPVVRDEGNAAVLGRHRPHD</sequence>
<dbReference type="VEuPathDB" id="CryptoDB:Vbra_4408"/>
<dbReference type="AlphaFoldDB" id="A0A0G4FF52"/>
<dbReference type="GO" id="GO:0005634">
    <property type="term" value="C:nucleus"/>
    <property type="evidence" value="ECO:0007669"/>
    <property type="project" value="TreeGrafter"/>
</dbReference>
<feature type="domain" description="Protein kinase" evidence="2">
    <location>
        <begin position="275"/>
        <end position="583"/>
    </location>
</feature>
<evidence type="ECO:0000256" key="1">
    <source>
        <dbReference type="SAM" id="MobiDB-lite"/>
    </source>
</evidence>
<dbReference type="PANTHER" id="PTHR44167:SF24">
    <property type="entry name" value="SERINE_THREONINE-PROTEIN KINASE CHK2"/>
    <property type="match status" value="1"/>
</dbReference>
<gene>
    <name evidence="3" type="ORF">Vbra_4408</name>
</gene>
<dbReference type="EMBL" id="CDMY01000423">
    <property type="protein sequence ID" value="CEM11698.1"/>
    <property type="molecule type" value="Genomic_DNA"/>
</dbReference>
<dbReference type="PANTHER" id="PTHR44167">
    <property type="entry name" value="OVARIAN-SPECIFIC SERINE/THREONINE-PROTEIN KINASE LOK-RELATED"/>
    <property type="match status" value="1"/>
</dbReference>
<dbReference type="InterPro" id="IPR000719">
    <property type="entry name" value="Prot_kinase_dom"/>
</dbReference>
<dbReference type="InterPro" id="IPR008271">
    <property type="entry name" value="Ser/Thr_kinase_AS"/>
</dbReference>
<dbReference type="GO" id="GO:0004674">
    <property type="term" value="F:protein serine/threonine kinase activity"/>
    <property type="evidence" value="ECO:0007669"/>
    <property type="project" value="TreeGrafter"/>
</dbReference>
<feature type="region of interest" description="Disordered" evidence="1">
    <location>
        <begin position="662"/>
        <end position="684"/>
    </location>
</feature>
<evidence type="ECO:0000313" key="4">
    <source>
        <dbReference type="Proteomes" id="UP000041254"/>
    </source>
</evidence>
<dbReference type="SMART" id="SM00220">
    <property type="entry name" value="S_TKc"/>
    <property type="match status" value="1"/>
</dbReference>